<accession>A0A7W9QF15</accession>
<evidence type="ECO:0000256" key="1">
    <source>
        <dbReference type="SAM" id="MobiDB-lite"/>
    </source>
</evidence>
<evidence type="ECO:0000313" key="2">
    <source>
        <dbReference type="EMBL" id="MBB5939050.1"/>
    </source>
</evidence>
<dbReference type="InterPro" id="IPR036633">
    <property type="entry name" value="Prn/Lys/Arg_de-COase_C_sf"/>
</dbReference>
<organism evidence="2 3">
    <name type="scientific">Streptomyces zagrosensis</name>
    <dbReference type="NCBI Taxonomy" id="1042984"/>
    <lineage>
        <taxon>Bacteria</taxon>
        <taxon>Bacillati</taxon>
        <taxon>Actinomycetota</taxon>
        <taxon>Actinomycetes</taxon>
        <taxon>Kitasatosporales</taxon>
        <taxon>Streptomycetaceae</taxon>
        <taxon>Streptomyces</taxon>
    </lineage>
</organism>
<dbReference type="Proteomes" id="UP000588098">
    <property type="component" value="Unassembled WGS sequence"/>
</dbReference>
<gene>
    <name evidence="2" type="ORF">FHS42_006142</name>
</gene>
<evidence type="ECO:0000313" key="3">
    <source>
        <dbReference type="Proteomes" id="UP000588098"/>
    </source>
</evidence>
<dbReference type="EMBL" id="JACHJL010000020">
    <property type="protein sequence ID" value="MBB5939050.1"/>
    <property type="molecule type" value="Genomic_DNA"/>
</dbReference>
<comment type="caution">
    <text evidence="2">The sequence shown here is derived from an EMBL/GenBank/DDBJ whole genome shotgun (WGS) entry which is preliminary data.</text>
</comment>
<name>A0A7W9QF15_9ACTN</name>
<reference evidence="2 3" key="1">
    <citation type="submission" date="2020-08" db="EMBL/GenBank/DDBJ databases">
        <title>Genomic Encyclopedia of Type Strains, Phase III (KMG-III): the genomes of soil and plant-associated and newly described type strains.</title>
        <authorList>
            <person name="Whitman W."/>
        </authorList>
    </citation>
    <scope>NUCLEOTIDE SEQUENCE [LARGE SCALE GENOMIC DNA]</scope>
    <source>
        <strain evidence="2 3">CECT 8305</strain>
    </source>
</reference>
<sequence>MPESVSGEQVFLAGLHQAAPCGADVVLAGGPAGGRGLRQGQGQGQGQGGHEVGDGGEVGISVGRPAHPRRGAGSIERRPPVRLPEPSALELEQAMLPRETFFAEVEHVSAERAAGRISAEMVSPYPPGGARDRAR</sequence>
<proteinExistence type="predicted"/>
<feature type="region of interest" description="Disordered" evidence="1">
    <location>
        <begin position="26"/>
        <end position="86"/>
    </location>
</feature>
<dbReference type="SUPFAM" id="SSF55904">
    <property type="entry name" value="Ornithine decarboxylase C-terminal domain"/>
    <property type="match status" value="1"/>
</dbReference>
<dbReference type="RefSeq" id="WP_246495571.1">
    <property type="nucleotide sequence ID" value="NZ_JACHJL010000020.1"/>
</dbReference>
<dbReference type="AlphaFoldDB" id="A0A7W9QF15"/>
<feature type="compositionally biased region" description="Gly residues" evidence="1">
    <location>
        <begin position="30"/>
        <end position="58"/>
    </location>
</feature>
<keyword evidence="3" id="KW-1185">Reference proteome</keyword>
<dbReference type="GO" id="GO:0003824">
    <property type="term" value="F:catalytic activity"/>
    <property type="evidence" value="ECO:0007669"/>
    <property type="project" value="InterPro"/>
</dbReference>
<protein>
    <submittedName>
        <fullName evidence="2">Uncharacterized protein</fullName>
    </submittedName>
</protein>
<dbReference type="Gene3D" id="3.90.100.10">
    <property type="entry name" value="Orn/Lys/Arg decarboxylase, C-terminal domain"/>
    <property type="match status" value="1"/>
</dbReference>